<dbReference type="GO" id="GO:0030288">
    <property type="term" value="C:outer membrane-bounded periplasmic space"/>
    <property type="evidence" value="ECO:0007669"/>
    <property type="project" value="UniProtKB-ARBA"/>
</dbReference>
<dbReference type="GO" id="GO:1904680">
    <property type="term" value="F:peptide transmembrane transporter activity"/>
    <property type="evidence" value="ECO:0007669"/>
    <property type="project" value="TreeGrafter"/>
</dbReference>
<comment type="subcellular location">
    <subcellularLocation>
        <location evidence="1">Periplasm</location>
    </subcellularLocation>
</comment>
<dbReference type="GO" id="GO:0043190">
    <property type="term" value="C:ATP-binding cassette (ABC) transporter complex"/>
    <property type="evidence" value="ECO:0007669"/>
    <property type="project" value="InterPro"/>
</dbReference>
<dbReference type="InterPro" id="IPR006311">
    <property type="entry name" value="TAT_signal"/>
</dbReference>
<evidence type="ECO:0000256" key="4">
    <source>
        <dbReference type="ARBA" id="ARBA00022729"/>
    </source>
</evidence>
<evidence type="ECO:0000256" key="2">
    <source>
        <dbReference type="ARBA" id="ARBA00005695"/>
    </source>
</evidence>
<dbReference type="CDD" id="cd08503">
    <property type="entry name" value="PBP2_NikA_DppA_OppA_like_17"/>
    <property type="match status" value="1"/>
</dbReference>
<dbReference type="OrthoDB" id="9803988at2"/>
<evidence type="ECO:0000256" key="3">
    <source>
        <dbReference type="ARBA" id="ARBA00022448"/>
    </source>
</evidence>
<feature type="domain" description="Solute-binding protein family 5" evidence="5">
    <location>
        <begin position="117"/>
        <end position="436"/>
    </location>
</feature>
<evidence type="ECO:0000313" key="6">
    <source>
        <dbReference type="EMBL" id="OBP77294.1"/>
    </source>
</evidence>
<dbReference type="PROSITE" id="PS01040">
    <property type="entry name" value="SBP_BACTERIAL_5"/>
    <property type="match status" value="1"/>
</dbReference>
<comment type="caution">
    <text evidence="6">The sequence shown here is derived from an EMBL/GenBank/DDBJ whole genome shotgun (WGS) entry which is preliminary data.</text>
</comment>
<keyword evidence="3" id="KW-0813">Transport</keyword>
<dbReference type="RefSeq" id="WP_032929314.1">
    <property type="nucleotide sequence ID" value="NZ_LZTH01000012.1"/>
</dbReference>
<accession>A0A1A5JH47</accession>
<comment type="similarity">
    <text evidence="2">Belongs to the bacterial solute-binding protein 5 family.</text>
</comment>
<proteinExistence type="inferred from homology"/>
<gene>
    <name evidence="6" type="ORF">BAE39_14870</name>
</gene>
<organism evidence="6 7">
    <name type="scientific">Rhizobium loti</name>
    <name type="common">Mesorhizobium loti</name>
    <dbReference type="NCBI Taxonomy" id="381"/>
    <lineage>
        <taxon>Bacteria</taxon>
        <taxon>Pseudomonadati</taxon>
        <taxon>Pseudomonadota</taxon>
        <taxon>Alphaproteobacteria</taxon>
        <taxon>Hyphomicrobiales</taxon>
        <taxon>Phyllobacteriaceae</taxon>
        <taxon>Mesorhizobium</taxon>
    </lineage>
</organism>
<dbReference type="GeneID" id="66685345"/>
<dbReference type="SUPFAM" id="SSF53850">
    <property type="entry name" value="Periplasmic binding protein-like II"/>
    <property type="match status" value="1"/>
</dbReference>
<dbReference type="InterPro" id="IPR039424">
    <property type="entry name" value="SBP_5"/>
</dbReference>
<dbReference type="InterPro" id="IPR030678">
    <property type="entry name" value="Peptide/Ni-bd"/>
</dbReference>
<dbReference type="Proteomes" id="UP000093748">
    <property type="component" value="Unassembled WGS sequence"/>
</dbReference>
<dbReference type="Gene3D" id="3.90.76.10">
    <property type="entry name" value="Dipeptide-binding Protein, Domain 1"/>
    <property type="match status" value="1"/>
</dbReference>
<dbReference type="EMBL" id="LZTJ01000012">
    <property type="protein sequence ID" value="OBP77294.1"/>
    <property type="molecule type" value="Genomic_DNA"/>
</dbReference>
<dbReference type="Gene3D" id="3.40.190.10">
    <property type="entry name" value="Periplasmic binding protein-like II"/>
    <property type="match status" value="1"/>
</dbReference>
<dbReference type="Pfam" id="PF00496">
    <property type="entry name" value="SBP_bac_5"/>
    <property type="match status" value="1"/>
</dbReference>
<sequence>MSKNYRILDLIRRNRSPLENHLIDGLVDGRVSRRDFIRHGSLLGLSLPLLGGITTAAGLGGMPSLARAQGAPGATIRVGSSVPAATIDPVTIADAGGLLILQQVAEFLCVDGPDLVLKPALAESWKPNDNGTVWTFKLRKGVKFHSGGEMKADDVVASIDRLADPANSSNALSVFTGILQKGATKKVDDYTVEFHLDAPNGNFPYMVSSDNYNAVIIPASYKGDYEKSFDGTGPFKVEKYTAKVGASFVRNEDYWGEKALPERTEFTFFADMQPQILALQGGQIDIINQMPVLAGVALLNDPSVDIISLKSVAHQQLHLRCDSDPFKDPRVRRAIALSIDRDKLVAGLMKGRASAGNDSPFAPAYPSTDTGVPQRKQDIAQAKQLMEAAGAGKGFKVTLTTERYLEIPEYAQLIQNWVKEIGIELELNILDQGAYYGDAVFGKSNWLDSVMGITDYGHRGVPNVYLAAPLKSDGTWNAAHFKNKDYDTLANSYIAALDLEAQKADAGKIQKLLLEETPVIFGYFYDYLTATAKGVAGVQPTAMSQLFLEKASKA</sequence>
<reference evidence="7" key="1">
    <citation type="submission" date="2016-06" db="EMBL/GenBank/DDBJ databases">
        <title>NZP2037 Pacbio-Illumina hybrid assembly.</title>
        <authorList>
            <person name="Ramsay J.P."/>
        </authorList>
    </citation>
    <scope>NUCLEOTIDE SEQUENCE [LARGE SCALE GENOMIC DNA]</scope>
    <source>
        <strain evidence="7">R7ANS::ICEMlSym2042</strain>
    </source>
</reference>
<dbReference type="Gene3D" id="3.10.105.10">
    <property type="entry name" value="Dipeptide-binding Protein, Domain 3"/>
    <property type="match status" value="1"/>
</dbReference>
<evidence type="ECO:0000256" key="1">
    <source>
        <dbReference type="ARBA" id="ARBA00004418"/>
    </source>
</evidence>
<name>A0A1A5JH47_RHILI</name>
<dbReference type="PROSITE" id="PS51318">
    <property type="entry name" value="TAT"/>
    <property type="match status" value="1"/>
</dbReference>
<evidence type="ECO:0000259" key="5">
    <source>
        <dbReference type="Pfam" id="PF00496"/>
    </source>
</evidence>
<dbReference type="InterPro" id="IPR023765">
    <property type="entry name" value="SBP_5_CS"/>
</dbReference>
<dbReference type="AlphaFoldDB" id="A0A1A5JH47"/>
<dbReference type="PANTHER" id="PTHR30290:SF10">
    <property type="entry name" value="PERIPLASMIC OLIGOPEPTIDE-BINDING PROTEIN-RELATED"/>
    <property type="match status" value="1"/>
</dbReference>
<dbReference type="PIRSF" id="PIRSF002741">
    <property type="entry name" value="MppA"/>
    <property type="match status" value="1"/>
</dbReference>
<keyword evidence="4" id="KW-0732">Signal</keyword>
<evidence type="ECO:0000313" key="7">
    <source>
        <dbReference type="Proteomes" id="UP000093748"/>
    </source>
</evidence>
<protein>
    <submittedName>
        <fullName evidence="6">Peptide ABC transporter substrate-binding protein</fullName>
    </submittedName>
</protein>
<dbReference type="GO" id="GO:0015833">
    <property type="term" value="P:peptide transport"/>
    <property type="evidence" value="ECO:0007669"/>
    <property type="project" value="TreeGrafter"/>
</dbReference>
<dbReference type="InterPro" id="IPR000914">
    <property type="entry name" value="SBP_5_dom"/>
</dbReference>
<dbReference type="PANTHER" id="PTHR30290">
    <property type="entry name" value="PERIPLASMIC BINDING COMPONENT OF ABC TRANSPORTER"/>
    <property type="match status" value="1"/>
</dbReference>